<proteinExistence type="predicted"/>
<feature type="signal peptide" evidence="1">
    <location>
        <begin position="1"/>
        <end position="27"/>
    </location>
</feature>
<evidence type="ECO:0000313" key="2">
    <source>
        <dbReference type="EMBL" id="GAA2737804.1"/>
    </source>
</evidence>
<keyword evidence="1" id="KW-0732">Signal</keyword>
<name>A0ABN3USD7_9MICO</name>
<dbReference type="Proteomes" id="UP001501326">
    <property type="component" value="Unassembled WGS sequence"/>
</dbReference>
<dbReference type="RefSeq" id="WP_344194198.1">
    <property type="nucleotide sequence ID" value="NZ_BAAARN010000003.1"/>
</dbReference>
<evidence type="ECO:0000256" key="1">
    <source>
        <dbReference type="SAM" id="SignalP"/>
    </source>
</evidence>
<accession>A0ABN3USD7</accession>
<evidence type="ECO:0008006" key="4">
    <source>
        <dbReference type="Google" id="ProtNLM"/>
    </source>
</evidence>
<comment type="caution">
    <text evidence="2">The sequence shown here is derived from an EMBL/GenBank/DDBJ whole genome shotgun (WGS) entry which is preliminary data.</text>
</comment>
<gene>
    <name evidence="2" type="ORF">GCM10009867_26490</name>
</gene>
<protein>
    <recommendedName>
        <fullName evidence="4">CHRD domain-containing protein</fullName>
    </recommendedName>
</protein>
<organism evidence="2 3">
    <name type="scientific">Pedococcus aerophilus</name>
    <dbReference type="NCBI Taxonomy" id="436356"/>
    <lineage>
        <taxon>Bacteria</taxon>
        <taxon>Bacillati</taxon>
        <taxon>Actinomycetota</taxon>
        <taxon>Actinomycetes</taxon>
        <taxon>Micrococcales</taxon>
        <taxon>Intrasporangiaceae</taxon>
        <taxon>Pedococcus</taxon>
    </lineage>
</organism>
<evidence type="ECO:0000313" key="3">
    <source>
        <dbReference type="Proteomes" id="UP001501326"/>
    </source>
</evidence>
<feature type="chain" id="PRO_5045279805" description="CHRD domain-containing protein" evidence="1">
    <location>
        <begin position="28"/>
        <end position="265"/>
    </location>
</feature>
<dbReference type="EMBL" id="BAAARN010000003">
    <property type="protein sequence ID" value="GAA2737804.1"/>
    <property type="molecule type" value="Genomic_DNA"/>
</dbReference>
<keyword evidence="3" id="KW-1185">Reference proteome</keyword>
<sequence length="265" mass="26548">MRSTTKLALAAPATCALIFAGATGASADEAYTMSLVDTMGNNSGSKSTAQVTLNGDSMTIKINGTGFTPNSPHAQHFHGSFSDDKDFTCPTSAADADGDGQVNVEEGLPMYGDVMISLTTKGDTSPKSGLAVDRMPVADADGNLSYSRTIELPEGAGAKLRNLHVVQHGLDANGNDKYDMDALGESTFAKSLGVNGIPEEATNPATCGTISGASAGAAPTGGVETGGGSSEGIEAKGSLGLGALALAGAGGLLAFRRRSTVNVEG</sequence>
<reference evidence="2 3" key="1">
    <citation type="journal article" date="2019" name="Int. J. Syst. Evol. Microbiol.">
        <title>The Global Catalogue of Microorganisms (GCM) 10K type strain sequencing project: providing services to taxonomists for standard genome sequencing and annotation.</title>
        <authorList>
            <consortium name="The Broad Institute Genomics Platform"/>
            <consortium name="The Broad Institute Genome Sequencing Center for Infectious Disease"/>
            <person name="Wu L."/>
            <person name="Ma J."/>
        </authorList>
    </citation>
    <scope>NUCLEOTIDE SEQUENCE [LARGE SCALE GENOMIC DNA]</scope>
    <source>
        <strain evidence="2 3">JCM 16378</strain>
    </source>
</reference>